<name>A0A0E0MKD9_ORYPU</name>
<dbReference type="EnsemblPlants" id="OPUNC12G04940.1">
    <property type="protein sequence ID" value="OPUNC12G04940.1"/>
    <property type="gene ID" value="OPUNC12G04940"/>
</dbReference>
<protein>
    <submittedName>
        <fullName evidence="1">Uncharacterized protein</fullName>
    </submittedName>
</protein>
<evidence type="ECO:0000313" key="2">
    <source>
        <dbReference type="Proteomes" id="UP000026962"/>
    </source>
</evidence>
<dbReference type="AlphaFoldDB" id="A0A0E0MKD9"/>
<dbReference type="Gramene" id="OPUNC12G04940.1">
    <property type="protein sequence ID" value="OPUNC12G04940.1"/>
    <property type="gene ID" value="OPUNC12G04940"/>
</dbReference>
<evidence type="ECO:0000313" key="1">
    <source>
        <dbReference type="EnsemblPlants" id="OPUNC12G04940.1"/>
    </source>
</evidence>
<sequence length="108" mass="12083">MRALQGGFDFTATRITRSIDESLARLGLDYVDSPFPSPRPYASSNWQGHPLSVQCRRWESGLPSVVLLRRTHHPPTPPTVRHAHSPSSLAFLLSFFKSAPETAETVFH</sequence>
<dbReference type="HOGENOM" id="CLU_2201261_0_0_1"/>
<proteinExistence type="predicted"/>
<accession>A0A0E0MKD9</accession>
<reference evidence="1" key="1">
    <citation type="submission" date="2015-04" db="UniProtKB">
        <authorList>
            <consortium name="EnsemblPlants"/>
        </authorList>
    </citation>
    <scope>IDENTIFICATION</scope>
</reference>
<keyword evidence="2" id="KW-1185">Reference proteome</keyword>
<reference evidence="1" key="2">
    <citation type="submission" date="2018-05" db="EMBL/GenBank/DDBJ databases">
        <title>OpunRS2 (Oryza punctata Reference Sequence Version 2).</title>
        <authorList>
            <person name="Zhang J."/>
            <person name="Kudrna D."/>
            <person name="Lee S."/>
            <person name="Talag J."/>
            <person name="Welchert J."/>
            <person name="Wing R.A."/>
        </authorList>
    </citation>
    <scope>NUCLEOTIDE SEQUENCE [LARGE SCALE GENOMIC DNA]</scope>
</reference>
<dbReference type="Proteomes" id="UP000026962">
    <property type="component" value="Chromosome 12"/>
</dbReference>
<organism evidence="1">
    <name type="scientific">Oryza punctata</name>
    <name type="common">Red rice</name>
    <dbReference type="NCBI Taxonomy" id="4537"/>
    <lineage>
        <taxon>Eukaryota</taxon>
        <taxon>Viridiplantae</taxon>
        <taxon>Streptophyta</taxon>
        <taxon>Embryophyta</taxon>
        <taxon>Tracheophyta</taxon>
        <taxon>Spermatophyta</taxon>
        <taxon>Magnoliopsida</taxon>
        <taxon>Liliopsida</taxon>
        <taxon>Poales</taxon>
        <taxon>Poaceae</taxon>
        <taxon>BOP clade</taxon>
        <taxon>Oryzoideae</taxon>
        <taxon>Oryzeae</taxon>
        <taxon>Oryzinae</taxon>
        <taxon>Oryza</taxon>
    </lineage>
</organism>